<dbReference type="AlphaFoldDB" id="A0A2P5HJ17"/>
<name>A0A2P5HJ17_DIAHE</name>
<keyword evidence="4" id="KW-1185">Reference proteome</keyword>
<feature type="signal peptide" evidence="2">
    <location>
        <begin position="1"/>
        <end position="23"/>
    </location>
</feature>
<gene>
    <name evidence="3" type="ORF">DHEL01_v211359</name>
</gene>
<reference evidence="3" key="1">
    <citation type="submission" date="2017-09" db="EMBL/GenBank/DDBJ databases">
        <title>Polyketide synthases of a Diaporthe helianthi virulent isolate.</title>
        <authorList>
            <person name="Baroncelli R."/>
        </authorList>
    </citation>
    <scope>NUCLEOTIDE SEQUENCE [LARGE SCALE GENOMIC DNA]</scope>
    <source>
        <strain evidence="3">7/96</strain>
    </source>
</reference>
<dbReference type="SUPFAM" id="SSF53474">
    <property type="entry name" value="alpha/beta-Hydrolases"/>
    <property type="match status" value="1"/>
</dbReference>
<dbReference type="OrthoDB" id="2141514at2759"/>
<evidence type="ECO:0000256" key="2">
    <source>
        <dbReference type="SAM" id="SignalP"/>
    </source>
</evidence>
<dbReference type="Proteomes" id="UP000094444">
    <property type="component" value="Unassembled WGS sequence"/>
</dbReference>
<dbReference type="InterPro" id="IPR029058">
    <property type="entry name" value="AB_hydrolase_fold"/>
</dbReference>
<dbReference type="STRING" id="158607.A0A2P5HJ17"/>
<evidence type="ECO:0000313" key="3">
    <source>
        <dbReference type="EMBL" id="POS70249.1"/>
    </source>
</evidence>
<organism evidence="3 4">
    <name type="scientific">Diaporthe helianthi</name>
    <dbReference type="NCBI Taxonomy" id="158607"/>
    <lineage>
        <taxon>Eukaryota</taxon>
        <taxon>Fungi</taxon>
        <taxon>Dikarya</taxon>
        <taxon>Ascomycota</taxon>
        <taxon>Pezizomycotina</taxon>
        <taxon>Sordariomycetes</taxon>
        <taxon>Sordariomycetidae</taxon>
        <taxon>Diaporthales</taxon>
        <taxon>Diaporthaceae</taxon>
        <taxon>Diaporthe</taxon>
    </lineage>
</organism>
<feature type="chain" id="PRO_5015133685" evidence="2">
    <location>
        <begin position="24"/>
        <end position="331"/>
    </location>
</feature>
<evidence type="ECO:0000313" key="4">
    <source>
        <dbReference type="Proteomes" id="UP000094444"/>
    </source>
</evidence>
<feature type="region of interest" description="Disordered" evidence="1">
    <location>
        <begin position="235"/>
        <end position="254"/>
    </location>
</feature>
<proteinExistence type="predicted"/>
<accession>A0A2P5HJ17</accession>
<dbReference type="Gene3D" id="3.40.50.1820">
    <property type="entry name" value="alpha/beta hydrolase"/>
    <property type="match status" value="1"/>
</dbReference>
<evidence type="ECO:0000256" key="1">
    <source>
        <dbReference type="SAM" id="MobiDB-lite"/>
    </source>
</evidence>
<dbReference type="EMBL" id="MAVT02001722">
    <property type="protein sequence ID" value="POS70249.1"/>
    <property type="molecule type" value="Genomic_DNA"/>
</dbReference>
<protein>
    <submittedName>
        <fullName evidence="3">Uncharacterized protein</fullName>
    </submittedName>
</protein>
<dbReference type="InParanoid" id="A0A2P5HJ17"/>
<sequence>MRPFAAAILAAIVVATDHGPTYGGTGPYKSYFFEVEALPNHTFYQPLKSGVGSDLKLPVIVWGNDPEVYIVWFLSAFANVEVSVGLAFRGFLGEVASHGALVIATGSAYVDPETYVAPSTEAPPPANASGTVAGENPAAMTAAINWVQENAGKGDWTHVDGSRIGTWGQSCGGLEAYAAGMNDSRVNHLGIFNSGQLTEQASQEVAGSISKPVFYLLGGPSDVAYPNVRPIPPERSTLVSSMGSQLRKGERDYDDLPATTPTWKGNHALGHSAAFDAPNGGIPGIVGSQIMQWILRGNQSARAWLTDDSPKTVGVNDVAFKNLDSIEVTPI</sequence>
<keyword evidence="2" id="KW-0732">Signal</keyword>
<comment type="caution">
    <text evidence="3">The sequence shown here is derived from an EMBL/GenBank/DDBJ whole genome shotgun (WGS) entry which is preliminary data.</text>
</comment>